<dbReference type="Proteomes" id="UP000197156">
    <property type="component" value="Chromosome"/>
</dbReference>
<evidence type="ECO:0000313" key="4">
    <source>
        <dbReference type="Proteomes" id="UP000197156"/>
    </source>
</evidence>
<dbReference type="RefSeq" id="WP_204247183.1">
    <property type="nucleotide sequence ID" value="NZ_CP014854.1"/>
</dbReference>
<evidence type="ECO:0000313" key="3">
    <source>
        <dbReference type="EMBL" id="ASI99214.1"/>
    </source>
</evidence>
<keyword evidence="2" id="KW-1133">Transmembrane helix</keyword>
<feature type="transmembrane region" description="Helical" evidence="2">
    <location>
        <begin position="7"/>
        <end position="26"/>
    </location>
</feature>
<feature type="transmembrane region" description="Helical" evidence="2">
    <location>
        <begin position="162"/>
        <end position="180"/>
    </location>
</feature>
<feature type="transmembrane region" description="Helical" evidence="2">
    <location>
        <begin position="186"/>
        <end position="205"/>
    </location>
</feature>
<feature type="transmembrane region" description="Helical" evidence="2">
    <location>
        <begin position="100"/>
        <end position="123"/>
    </location>
</feature>
<reference evidence="3 4" key="1">
    <citation type="submission" date="2016-03" db="EMBL/GenBank/DDBJ databases">
        <title>Complete genome sequence of Thermococcus celer.</title>
        <authorList>
            <person name="Oger P.M."/>
        </authorList>
    </citation>
    <scope>NUCLEOTIDE SEQUENCE [LARGE SCALE GENOMIC DNA]</scope>
    <source>
        <strain evidence="3 4">Vu 13</strain>
    </source>
</reference>
<gene>
    <name evidence="3" type="ORF">A3L02_06370</name>
</gene>
<evidence type="ECO:0000256" key="2">
    <source>
        <dbReference type="SAM" id="Phobius"/>
    </source>
</evidence>
<dbReference type="OrthoDB" id="102096at2157"/>
<name>A0A218P2R0_THECE</name>
<keyword evidence="2" id="KW-0812">Transmembrane</keyword>
<dbReference type="KEGG" id="tce:A3L02_06370"/>
<dbReference type="AlphaFoldDB" id="A0A218P2R0"/>
<feature type="transmembrane region" description="Helical" evidence="2">
    <location>
        <begin position="46"/>
        <end position="79"/>
    </location>
</feature>
<feature type="transmembrane region" description="Helical" evidence="2">
    <location>
        <begin position="129"/>
        <end position="155"/>
    </location>
</feature>
<accession>A0A218P2R0</accession>
<feature type="region of interest" description="Disordered" evidence="1">
    <location>
        <begin position="221"/>
        <end position="248"/>
    </location>
</feature>
<sequence length="248" mass="26327">MTPEKVIGYYFGILILLGGLSVLLGLKYTLQRWRSLPESPWKASSFGLGLLGLLVASLLEAPFLYLGGWVALAFAAGVIEESVKLLPLRFFRRSPEWERWKLAVGAGAFLGVAEGFLYTAGIFALDQPLYLVAVRLILVGLHTVWASVSAGFLLGGTGRGRFAGVLFSMTAHALYDLPPLAMVDGYSGTVVAVLVGLSGVFLLVAPPVAKKAAGLVGQVPWGSGGHDEPEDIEEIQGRLDAPSTKDGN</sequence>
<evidence type="ECO:0000256" key="1">
    <source>
        <dbReference type="SAM" id="MobiDB-lite"/>
    </source>
</evidence>
<organism evidence="3 4">
    <name type="scientific">Thermococcus celer Vu 13 = JCM 8558</name>
    <dbReference type="NCBI Taxonomy" id="1293037"/>
    <lineage>
        <taxon>Archaea</taxon>
        <taxon>Methanobacteriati</taxon>
        <taxon>Methanobacteriota</taxon>
        <taxon>Thermococci</taxon>
        <taxon>Thermococcales</taxon>
        <taxon>Thermococcaceae</taxon>
        <taxon>Thermococcus</taxon>
    </lineage>
</organism>
<keyword evidence="2" id="KW-0472">Membrane</keyword>
<dbReference type="GeneID" id="33324368"/>
<keyword evidence="4" id="KW-1185">Reference proteome</keyword>
<protein>
    <submittedName>
        <fullName evidence="3">Uncharacterized protein</fullName>
    </submittedName>
</protein>
<dbReference type="EMBL" id="CP014854">
    <property type="protein sequence ID" value="ASI99214.1"/>
    <property type="molecule type" value="Genomic_DNA"/>
</dbReference>
<proteinExistence type="predicted"/>